<dbReference type="RefSeq" id="WP_350890788.1">
    <property type="nucleotide sequence ID" value="NZ_JBEOTR010000011.1"/>
</dbReference>
<dbReference type="InterPro" id="IPR008767">
    <property type="entry name" value="Phage_SPP1_head-tail_adaptor"/>
</dbReference>
<proteinExistence type="predicted"/>
<evidence type="ECO:0000313" key="2">
    <source>
        <dbReference type="EMBL" id="MFJ6036567.1"/>
    </source>
</evidence>
<keyword evidence="3" id="KW-1185">Reference proteome</keyword>
<comment type="caution">
    <text evidence="2">The sequence shown here is derived from an EMBL/GenBank/DDBJ whole genome shotgun (WGS) entry which is preliminary data.</text>
</comment>
<dbReference type="EMBL" id="JBIVPC010000005">
    <property type="protein sequence ID" value="MFJ6036567.1"/>
    <property type="molecule type" value="Genomic_DNA"/>
</dbReference>
<dbReference type="Pfam" id="PF05521">
    <property type="entry name" value="Phage_HCP"/>
    <property type="match status" value="1"/>
</dbReference>
<organism evidence="2 3">
    <name type="scientific">Streptomyces ardesiacus</name>
    <dbReference type="NCBI Taxonomy" id="285564"/>
    <lineage>
        <taxon>Bacteria</taxon>
        <taxon>Bacillati</taxon>
        <taxon>Actinomycetota</taxon>
        <taxon>Actinomycetes</taxon>
        <taxon>Kitasatosporales</taxon>
        <taxon>Streptomycetaceae</taxon>
        <taxon>Streptomyces</taxon>
    </lineage>
</organism>
<reference evidence="2 3" key="1">
    <citation type="submission" date="2024-10" db="EMBL/GenBank/DDBJ databases">
        <title>The Natural Products Discovery Center: Release of the First 8490 Sequenced Strains for Exploring Actinobacteria Biosynthetic Diversity.</title>
        <authorList>
            <person name="Kalkreuter E."/>
            <person name="Kautsar S.A."/>
            <person name="Yang D."/>
            <person name="Bader C.D."/>
            <person name="Teijaro C.N."/>
            <person name="Fluegel L."/>
            <person name="Davis C.M."/>
            <person name="Simpson J.R."/>
            <person name="Lauterbach L."/>
            <person name="Steele A.D."/>
            <person name="Gui C."/>
            <person name="Meng S."/>
            <person name="Li G."/>
            <person name="Viehrig K."/>
            <person name="Ye F."/>
            <person name="Su P."/>
            <person name="Kiefer A.F."/>
            <person name="Nichols A."/>
            <person name="Cepeda A.J."/>
            <person name="Yan W."/>
            <person name="Fan B."/>
            <person name="Jiang Y."/>
            <person name="Adhikari A."/>
            <person name="Zheng C.-J."/>
            <person name="Schuster L."/>
            <person name="Cowan T.M."/>
            <person name="Smanski M.J."/>
            <person name="Chevrette M.G."/>
            <person name="De Carvalho L.P.S."/>
            <person name="Shen B."/>
        </authorList>
    </citation>
    <scope>NUCLEOTIDE SEQUENCE [LARGE SCALE GENOMIC DNA]</scope>
    <source>
        <strain evidence="2 3">NPDC093086</strain>
    </source>
</reference>
<feature type="region of interest" description="Disordered" evidence="1">
    <location>
        <begin position="37"/>
        <end position="61"/>
    </location>
</feature>
<accession>A0ABW8H718</accession>
<evidence type="ECO:0000256" key="1">
    <source>
        <dbReference type="SAM" id="MobiDB-lite"/>
    </source>
</evidence>
<gene>
    <name evidence="2" type="ORF">ACIQFM_09920</name>
</gene>
<sequence>MRGLGRRLNRSLAVWRETTVDDGAGGQETTLAQVATVRGKVDQPSPTERLMAQQSESRHSHNIYLLPRANVRRGDELRGTDALGNAQKFRVLSVVQPSTPVYSKAFVELTQSQPGG</sequence>
<dbReference type="Proteomes" id="UP001617907">
    <property type="component" value="Unassembled WGS sequence"/>
</dbReference>
<evidence type="ECO:0000313" key="3">
    <source>
        <dbReference type="Proteomes" id="UP001617907"/>
    </source>
</evidence>
<dbReference type="InterPro" id="IPR038666">
    <property type="entry name" value="SSP1_head-tail_sf"/>
</dbReference>
<protein>
    <submittedName>
        <fullName evidence="2">Head-tail adaptor protein</fullName>
    </submittedName>
</protein>
<name>A0ABW8H718_9ACTN</name>
<dbReference type="Gene3D" id="2.40.10.270">
    <property type="entry name" value="Bacteriophage SPP1 head-tail adaptor protein"/>
    <property type="match status" value="1"/>
</dbReference>